<name>A0A182JAQ1_ANOAO</name>
<keyword evidence="8" id="KW-0675">Receptor</keyword>
<comment type="subcellular location">
    <subcellularLocation>
        <location evidence="1">Cell membrane</location>
        <topology evidence="1">Multi-pass membrane protein</topology>
    </subcellularLocation>
</comment>
<keyword evidence="9" id="KW-0807">Transducer</keyword>
<evidence type="ECO:0000256" key="9">
    <source>
        <dbReference type="ARBA" id="ARBA00023224"/>
    </source>
</evidence>
<dbReference type="GO" id="GO:0007165">
    <property type="term" value="P:signal transduction"/>
    <property type="evidence" value="ECO:0007669"/>
    <property type="project" value="UniProtKB-KW"/>
</dbReference>
<keyword evidence="2" id="KW-1003">Cell membrane</keyword>
<dbReference type="AlphaFoldDB" id="A0A182JAQ1"/>
<organism evidence="10">
    <name type="scientific">Anopheles atroparvus</name>
    <name type="common">European mosquito</name>
    <dbReference type="NCBI Taxonomy" id="41427"/>
    <lineage>
        <taxon>Eukaryota</taxon>
        <taxon>Metazoa</taxon>
        <taxon>Ecdysozoa</taxon>
        <taxon>Arthropoda</taxon>
        <taxon>Hexapoda</taxon>
        <taxon>Insecta</taxon>
        <taxon>Pterygota</taxon>
        <taxon>Neoptera</taxon>
        <taxon>Endopterygota</taxon>
        <taxon>Diptera</taxon>
        <taxon>Nematocera</taxon>
        <taxon>Culicoidea</taxon>
        <taxon>Culicidae</taxon>
        <taxon>Anophelinae</taxon>
        <taxon>Anopheles</taxon>
    </lineage>
</organism>
<reference evidence="10" key="1">
    <citation type="submission" date="2022-08" db="UniProtKB">
        <authorList>
            <consortium name="EnsemblMetazoa"/>
        </authorList>
    </citation>
    <scope>IDENTIFICATION</scope>
    <source>
        <strain evidence="10">EBRO</strain>
    </source>
</reference>
<protein>
    <submittedName>
        <fullName evidence="10">Uncharacterized protein</fullName>
    </submittedName>
</protein>
<accession>A0A182JAQ1</accession>
<keyword evidence="3" id="KW-0716">Sensory transduction</keyword>
<dbReference type="GO" id="GO:0004984">
    <property type="term" value="F:olfactory receptor activity"/>
    <property type="evidence" value="ECO:0007669"/>
    <property type="project" value="InterPro"/>
</dbReference>
<keyword evidence="4" id="KW-0812">Transmembrane</keyword>
<dbReference type="PANTHER" id="PTHR21137:SF35">
    <property type="entry name" value="ODORANT RECEPTOR 19A-RELATED"/>
    <property type="match status" value="1"/>
</dbReference>
<evidence type="ECO:0000256" key="8">
    <source>
        <dbReference type="ARBA" id="ARBA00023170"/>
    </source>
</evidence>
<evidence type="ECO:0000313" key="10">
    <source>
        <dbReference type="EnsemblMetazoa" id="AATE014558-PA.1"/>
    </source>
</evidence>
<evidence type="ECO:0000256" key="4">
    <source>
        <dbReference type="ARBA" id="ARBA00022692"/>
    </source>
</evidence>
<keyword evidence="7" id="KW-0472">Membrane</keyword>
<dbReference type="VEuPathDB" id="VectorBase:AATE014558"/>
<proteinExistence type="predicted"/>
<evidence type="ECO:0000256" key="2">
    <source>
        <dbReference type="ARBA" id="ARBA00022475"/>
    </source>
</evidence>
<dbReference type="Pfam" id="PF02949">
    <property type="entry name" value="7tm_6"/>
    <property type="match status" value="1"/>
</dbReference>
<dbReference type="STRING" id="41427.A0A182JAQ1"/>
<dbReference type="InterPro" id="IPR004117">
    <property type="entry name" value="7tm6_olfct_rcpt"/>
</dbReference>
<evidence type="ECO:0000256" key="3">
    <source>
        <dbReference type="ARBA" id="ARBA00022606"/>
    </source>
</evidence>
<evidence type="ECO:0000256" key="1">
    <source>
        <dbReference type="ARBA" id="ARBA00004651"/>
    </source>
</evidence>
<evidence type="ECO:0000256" key="7">
    <source>
        <dbReference type="ARBA" id="ARBA00023136"/>
    </source>
</evidence>
<dbReference type="PANTHER" id="PTHR21137">
    <property type="entry name" value="ODORANT RECEPTOR"/>
    <property type="match status" value="1"/>
</dbReference>
<dbReference type="EnsemblMetazoa" id="AATE014558-RA">
    <property type="protein sequence ID" value="AATE014558-PA.1"/>
    <property type="gene ID" value="AATE014558"/>
</dbReference>
<evidence type="ECO:0000256" key="6">
    <source>
        <dbReference type="ARBA" id="ARBA00022989"/>
    </source>
</evidence>
<evidence type="ECO:0000256" key="5">
    <source>
        <dbReference type="ARBA" id="ARBA00022725"/>
    </source>
</evidence>
<dbReference type="GO" id="GO:0005549">
    <property type="term" value="F:odorant binding"/>
    <property type="evidence" value="ECO:0007669"/>
    <property type="project" value="InterPro"/>
</dbReference>
<sequence length="401" mass="45987">MESVRRKIKHFLLGDGNSRVVYVRENFKKLRVLGIYRTVSQAPVSRRLCYYAPDVFFVLQIATIVWDLAGVLDDIGLFGDNMCILTGLVLTLSKKWHFVVNIEPLDECVAQFQVYFERYSARGERFVECIQRQKFQEVLLLFCSRTLALMLGGTLILHALLSNGETLILRARYPFSTATPLGYGCVFLCQALLVAYVLFSVVLLDSVGSQMFSQMSLLLQMHRMEFEAIGEGLPLPPAGPLCDDPAIRAQVHRLIANHQQLLRFGDRLKRLYEPNLMAQFVCSMLIICLTAFELMFSKGDLMQMCRFGAYMVTGFFQIFVWSFFGNRITATSTSIHDATSACNWIVLDDRLKKDLRFTMMRAQKPLVVDVYWLFPLTYETFIAVILSRSYSMFTLLRTMIE</sequence>
<keyword evidence="6" id="KW-1133">Transmembrane helix</keyword>
<dbReference type="GO" id="GO:0005886">
    <property type="term" value="C:plasma membrane"/>
    <property type="evidence" value="ECO:0007669"/>
    <property type="project" value="UniProtKB-SubCell"/>
</dbReference>
<keyword evidence="5" id="KW-0552">Olfaction</keyword>